<dbReference type="SUPFAM" id="SSF57997">
    <property type="entry name" value="Tropomyosin"/>
    <property type="match status" value="1"/>
</dbReference>
<dbReference type="OrthoDB" id="2141945at2759"/>
<accession>A0A0L0HH59</accession>
<dbReference type="GeneID" id="27687993"/>
<protein>
    <submittedName>
        <fullName evidence="2">Uncharacterized protein</fullName>
    </submittedName>
</protein>
<keyword evidence="3" id="KW-1185">Reference proteome</keyword>
<dbReference type="InParanoid" id="A0A0L0HH59"/>
<feature type="compositionally biased region" description="Polar residues" evidence="1">
    <location>
        <begin position="550"/>
        <end position="559"/>
    </location>
</feature>
<dbReference type="Proteomes" id="UP000053201">
    <property type="component" value="Unassembled WGS sequence"/>
</dbReference>
<proteinExistence type="predicted"/>
<reference evidence="2 3" key="1">
    <citation type="submission" date="2009-08" db="EMBL/GenBank/DDBJ databases">
        <title>The Genome Sequence of Spizellomyces punctatus strain DAOM BR117.</title>
        <authorList>
            <consortium name="The Broad Institute Genome Sequencing Platform"/>
            <person name="Russ C."/>
            <person name="Cuomo C."/>
            <person name="Shea T."/>
            <person name="Young S.K."/>
            <person name="Zeng Q."/>
            <person name="Koehrsen M."/>
            <person name="Haas B."/>
            <person name="Borodovsky M."/>
            <person name="Guigo R."/>
            <person name="Alvarado L."/>
            <person name="Berlin A."/>
            <person name="Bochicchio J."/>
            <person name="Borenstein D."/>
            <person name="Chapman S."/>
            <person name="Chen Z."/>
            <person name="Engels R."/>
            <person name="Freedman E."/>
            <person name="Gellesch M."/>
            <person name="Goldberg J."/>
            <person name="Griggs A."/>
            <person name="Gujja S."/>
            <person name="Heiman D."/>
            <person name="Hepburn T."/>
            <person name="Howarth C."/>
            <person name="Jen D."/>
            <person name="Larson L."/>
            <person name="Lewis B."/>
            <person name="Mehta T."/>
            <person name="Park D."/>
            <person name="Pearson M."/>
            <person name="Roberts A."/>
            <person name="Saif S."/>
            <person name="Shenoy N."/>
            <person name="Sisk P."/>
            <person name="Stolte C."/>
            <person name="Sykes S."/>
            <person name="Thomson T."/>
            <person name="Walk T."/>
            <person name="White J."/>
            <person name="Yandava C."/>
            <person name="Burger G."/>
            <person name="Gray M.W."/>
            <person name="Holland P.W.H."/>
            <person name="King N."/>
            <person name="Lang F.B.F."/>
            <person name="Roger A.J."/>
            <person name="Ruiz-Trillo I."/>
            <person name="Lander E."/>
            <person name="Nusbaum C."/>
        </authorList>
    </citation>
    <scope>NUCLEOTIDE SEQUENCE [LARGE SCALE GENOMIC DNA]</scope>
    <source>
        <strain evidence="2 3">DAOM BR117</strain>
    </source>
</reference>
<dbReference type="Gene3D" id="1.20.5.1160">
    <property type="entry name" value="Vasodilator-stimulated phosphoprotein"/>
    <property type="match status" value="1"/>
</dbReference>
<feature type="region of interest" description="Disordered" evidence="1">
    <location>
        <begin position="252"/>
        <end position="274"/>
    </location>
</feature>
<dbReference type="PANTHER" id="PTHR43941">
    <property type="entry name" value="STRUCTURAL MAINTENANCE OF CHROMOSOMES PROTEIN 2"/>
    <property type="match status" value="1"/>
</dbReference>
<dbReference type="VEuPathDB" id="FungiDB:SPPG_04550"/>
<feature type="region of interest" description="Disordered" evidence="1">
    <location>
        <begin position="493"/>
        <end position="618"/>
    </location>
</feature>
<dbReference type="AlphaFoldDB" id="A0A0L0HH59"/>
<dbReference type="EMBL" id="KQ257456">
    <property type="protein sequence ID" value="KND00215.1"/>
    <property type="molecule type" value="Genomic_DNA"/>
</dbReference>
<evidence type="ECO:0000313" key="2">
    <source>
        <dbReference type="EMBL" id="KND00215.1"/>
    </source>
</evidence>
<feature type="compositionally biased region" description="Polar residues" evidence="1">
    <location>
        <begin position="494"/>
        <end position="503"/>
    </location>
</feature>
<feature type="region of interest" description="Disordered" evidence="1">
    <location>
        <begin position="1"/>
        <end position="151"/>
    </location>
</feature>
<sequence>MATAIKKFFKKKGSRSGHESDDQPKTPTSSRVSGETFESAAENQPAITQIATSSPDETQPAGSQPAVSTVVAQVTALSSTTIPASTPIGTQSTAGPSVATQSTSTHPGVEKASATKEAQQPERKRKVPAPGESSMPMSHPPSPTPAGDDAHAALKRKVQNVEVLKEGIYEVRLDERLPEKDQEIGLLRNQLWQTREQRDKLDKELSEANHELAKRTTEMQALEKKHKSELDHAVQNQKEVLTVQILQLKKEIEDSKEEKSRAGQREAEVKSELENVKKQTDNFKQQKEKVESKVKDLQAQLEDVTVMVGELQAENKSLHQKLIDRDSESDATATQLKKLNEDKQRITAELQQTQAVRNKIAQTSEEHDKEYEQKMKALTDELNTTKKSCTKTQAELESTITALKEREKDLTAVNEKIIVLTTQLNDAQAATQEATDKEQTASNALKTFQSKLKALVDRLEKRKGGEAKRKPKQDAIDELLIMVEQNLEYLHTSVAETDTTQGPSAKASPREEETKKKAARLTKDQKGKGEEQTIGSDKERKETPAAPMQDQGTSTQPDTSLPPPPRLTRVSKARPTSSHFIGTKFFSSSPRERLPSGQTFGTVPLTEQEEERVSPQWKVEGQERPWYDQRLTLDLDAGNEMEKGLLRT</sequence>
<name>A0A0L0HH59_SPIPD</name>
<evidence type="ECO:0000313" key="3">
    <source>
        <dbReference type="Proteomes" id="UP000053201"/>
    </source>
</evidence>
<organism evidence="2 3">
    <name type="scientific">Spizellomyces punctatus (strain DAOM BR117)</name>
    <dbReference type="NCBI Taxonomy" id="645134"/>
    <lineage>
        <taxon>Eukaryota</taxon>
        <taxon>Fungi</taxon>
        <taxon>Fungi incertae sedis</taxon>
        <taxon>Chytridiomycota</taxon>
        <taxon>Chytridiomycota incertae sedis</taxon>
        <taxon>Chytridiomycetes</taxon>
        <taxon>Spizellomycetales</taxon>
        <taxon>Spizellomycetaceae</taxon>
        <taxon>Spizellomyces</taxon>
    </lineage>
</organism>
<dbReference type="OMA" id="QKLANCM"/>
<feature type="compositionally biased region" description="Polar residues" evidence="1">
    <location>
        <begin position="574"/>
        <end position="589"/>
    </location>
</feature>
<gene>
    <name evidence="2" type="ORF">SPPG_04550</name>
</gene>
<evidence type="ECO:0000256" key="1">
    <source>
        <dbReference type="SAM" id="MobiDB-lite"/>
    </source>
</evidence>
<feature type="compositionally biased region" description="Polar residues" evidence="1">
    <location>
        <begin position="41"/>
        <end position="106"/>
    </location>
</feature>
<dbReference type="RefSeq" id="XP_016608254.1">
    <property type="nucleotide sequence ID" value="XM_016752785.1"/>
</dbReference>
<feature type="compositionally biased region" description="Basic and acidic residues" evidence="1">
    <location>
        <begin position="508"/>
        <end position="543"/>
    </location>
</feature>